<evidence type="ECO:0000256" key="1">
    <source>
        <dbReference type="SAM" id="MobiDB-lite"/>
    </source>
</evidence>
<evidence type="ECO:0000313" key="3">
    <source>
        <dbReference type="EMBL" id="CAG4996419.1"/>
    </source>
</evidence>
<evidence type="ECO:0000313" key="4">
    <source>
        <dbReference type="Proteomes" id="UP000691718"/>
    </source>
</evidence>
<organism evidence="3 4">
    <name type="scientific">Parnassius apollo</name>
    <name type="common">Apollo butterfly</name>
    <name type="synonym">Papilio apollo</name>
    <dbReference type="NCBI Taxonomy" id="110799"/>
    <lineage>
        <taxon>Eukaryota</taxon>
        <taxon>Metazoa</taxon>
        <taxon>Ecdysozoa</taxon>
        <taxon>Arthropoda</taxon>
        <taxon>Hexapoda</taxon>
        <taxon>Insecta</taxon>
        <taxon>Pterygota</taxon>
        <taxon>Neoptera</taxon>
        <taxon>Endopterygota</taxon>
        <taxon>Lepidoptera</taxon>
        <taxon>Glossata</taxon>
        <taxon>Ditrysia</taxon>
        <taxon>Papilionoidea</taxon>
        <taxon>Papilionidae</taxon>
        <taxon>Parnassiinae</taxon>
        <taxon>Parnassini</taxon>
        <taxon>Parnassius</taxon>
        <taxon>Parnassius</taxon>
    </lineage>
</organism>
<dbReference type="OrthoDB" id="6617753at2759"/>
<evidence type="ECO:0000259" key="2">
    <source>
        <dbReference type="PROSITE" id="PS51029"/>
    </source>
</evidence>
<dbReference type="SMART" id="SM00595">
    <property type="entry name" value="MADF"/>
    <property type="match status" value="1"/>
</dbReference>
<dbReference type="AlphaFoldDB" id="A0A8S3X2E7"/>
<name>A0A8S3X2E7_PARAO</name>
<proteinExistence type="predicted"/>
<comment type="caution">
    <text evidence="3">The sequence shown here is derived from an EMBL/GenBank/DDBJ whole genome shotgun (WGS) entry which is preliminary data.</text>
</comment>
<feature type="compositionally biased region" description="Polar residues" evidence="1">
    <location>
        <begin position="146"/>
        <end position="166"/>
    </location>
</feature>
<sequence>MSVDSRRSNREKLEEFIDLYRKLPCLWQIKSKEYHIRDKKNAAYQQLVDVLKEIEPDANRESVIKKINTYRTNYRKEQKKVENFKKSGAGINDVYLPSLWYYDKLHFIRDQETPRTSQSNLTEESTEESTTEETEEVETDGVEIYTESSSDAVQSPQASTSSTVVQSLHPPTPSRYRSRLTKRTSNTDSVTEDVLLSVRDHFKRPAVPEDGCDVFGKMVAMKLRDLPREQRLFAEKNITDTLFEAQFGNLMISHKLTSSTPLNQVQQQIHQQQMLSESHYSNNRNINYNLQSQQSQPTYFHQIRSHAPTRPDPQISDTSLQLSGSLSTENMSMGTLFSQFNGEN</sequence>
<dbReference type="PANTHER" id="PTHR21505">
    <property type="entry name" value="MADF DOMAIN-CONTAINING PROTEIN-RELATED"/>
    <property type="match status" value="1"/>
</dbReference>
<feature type="domain" description="MADF" evidence="2">
    <location>
        <begin position="15"/>
        <end position="113"/>
    </location>
</feature>
<protein>
    <submittedName>
        <fullName evidence="3">(apollo) hypothetical protein</fullName>
    </submittedName>
</protein>
<dbReference type="Proteomes" id="UP000691718">
    <property type="component" value="Unassembled WGS sequence"/>
</dbReference>
<dbReference type="Pfam" id="PF10545">
    <property type="entry name" value="MADF_DNA_bdg"/>
    <property type="match status" value="1"/>
</dbReference>
<dbReference type="InterPro" id="IPR006578">
    <property type="entry name" value="MADF-dom"/>
</dbReference>
<reference evidence="3" key="1">
    <citation type="submission" date="2021-04" db="EMBL/GenBank/DDBJ databases">
        <authorList>
            <person name="Tunstrom K."/>
        </authorList>
    </citation>
    <scope>NUCLEOTIDE SEQUENCE</scope>
</reference>
<accession>A0A8S3X2E7</accession>
<keyword evidence="4" id="KW-1185">Reference proteome</keyword>
<dbReference type="PROSITE" id="PS51029">
    <property type="entry name" value="MADF"/>
    <property type="match status" value="1"/>
</dbReference>
<gene>
    <name evidence="3" type="ORF">PAPOLLO_LOCUS12985</name>
</gene>
<dbReference type="EMBL" id="CAJQZP010000929">
    <property type="protein sequence ID" value="CAG4996419.1"/>
    <property type="molecule type" value="Genomic_DNA"/>
</dbReference>
<feature type="compositionally biased region" description="Acidic residues" evidence="1">
    <location>
        <begin position="124"/>
        <end position="141"/>
    </location>
</feature>
<feature type="region of interest" description="Disordered" evidence="1">
    <location>
        <begin position="112"/>
        <end position="188"/>
    </location>
</feature>
<dbReference type="PANTHER" id="PTHR21505:SF8">
    <property type="entry name" value="DPT-YFP REPRESSOR BY OVEREXPRESSION, ISOFORM D-RELATED"/>
    <property type="match status" value="1"/>
</dbReference>